<evidence type="ECO:0000313" key="2">
    <source>
        <dbReference type="EMBL" id="KAF4667337.1"/>
    </source>
</evidence>
<dbReference type="Proteomes" id="UP000591131">
    <property type="component" value="Unassembled WGS sequence"/>
</dbReference>
<reference evidence="2 3" key="1">
    <citation type="submission" date="2020-04" db="EMBL/GenBank/DDBJ databases">
        <title>Perkinsus chesapeaki whole genome sequence.</title>
        <authorList>
            <person name="Bogema D.R."/>
        </authorList>
    </citation>
    <scope>NUCLEOTIDE SEQUENCE [LARGE SCALE GENOMIC DNA]</scope>
    <source>
        <strain evidence="2">ATCC PRA-425</strain>
    </source>
</reference>
<sequence>MPSDQSGTTVRDNAEFELLRSAYERRLRSFAEAIKEALKEIDRRESVLERLSTHFVHGDGEASSSGVLASIKQSADKNRLERETIEEESRLVELVASLESARTALSEELSEEKQRRQEAESRLMEIKGELERIALEHSRETEKSRRLSEELRVLSDRYGTLVADAEKSQGESHNEIKEMKRELNQAKEYTLNLKEDNERLNIRLADLEACKAELEERTSREQEQLGKLRKTLSATAERETAALAKLAKAESRLANCEAKLSGSAELVQNLREQLGKVEARDYEREGKLACLERRENKLQKRLTLTEEHLLKLRENNDQFKRETLGELKHLSKLAQEVEGQAVTLGRMCPQMRQEFKDVRYDIGKKVRMTEEWSVMKMDGLLGLLSHHRKAARDQARTTARVHDAERRSYDANYGRLEHELKNLRERAEVALAKQKSAEERLEQVLEAVGLGVLVPDPNLIRRTFENKIADITKPFEAKIFELIDEKDQLERELKAKLKALTSSLEQKYQSKIRELAEKSDCLEQELQSTIKVPVK</sequence>
<keyword evidence="1" id="KW-0175">Coiled coil</keyword>
<feature type="coiled-coil region" evidence="1">
    <location>
        <begin position="479"/>
        <end position="532"/>
    </location>
</feature>
<feature type="coiled-coil region" evidence="1">
    <location>
        <begin position="406"/>
        <end position="447"/>
    </location>
</feature>
<dbReference type="EMBL" id="JAAPAO010000213">
    <property type="protein sequence ID" value="KAF4667337.1"/>
    <property type="molecule type" value="Genomic_DNA"/>
</dbReference>
<proteinExistence type="predicted"/>
<accession>A0A7J6M725</accession>
<evidence type="ECO:0000256" key="1">
    <source>
        <dbReference type="SAM" id="Coils"/>
    </source>
</evidence>
<feature type="coiled-coil region" evidence="1">
    <location>
        <begin position="162"/>
        <end position="322"/>
    </location>
</feature>
<evidence type="ECO:0000313" key="3">
    <source>
        <dbReference type="Proteomes" id="UP000591131"/>
    </source>
</evidence>
<comment type="caution">
    <text evidence="2">The sequence shown here is derived from an EMBL/GenBank/DDBJ whole genome shotgun (WGS) entry which is preliminary data.</text>
</comment>
<gene>
    <name evidence="2" type="ORF">FOL47_003623</name>
</gene>
<keyword evidence="3" id="KW-1185">Reference proteome</keyword>
<feature type="coiled-coil region" evidence="1">
    <location>
        <begin position="95"/>
        <end position="136"/>
    </location>
</feature>
<name>A0A7J6M725_PERCH</name>
<dbReference type="AlphaFoldDB" id="A0A7J6M725"/>
<protein>
    <submittedName>
        <fullName evidence="2">Uncharacterized protein</fullName>
    </submittedName>
</protein>
<organism evidence="2 3">
    <name type="scientific">Perkinsus chesapeaki</name>
    <name type="common">Clam parasite</name>
    <name type="synonym">Perkinsus andrewsi</name>
    <dbReference type="NCBI Taxonomy" id="330153"/>
    <lineage>
        <taxon>Eukaryota</taxon>
        <taxon>Sar</taxon>
        <taxon>Alveolata</taxon>
        <taxon>Perkinsozoa</taxon>
        <taxon>Perkinsea</taxon>
        <taxon>Perkinsida</taxon>
        <taxon>Perkinsidae</taxon>
        <taxon>Perkinsus</taxon>
    </lineage>
</organism>